<gene>
    <name evidence="3" type="ORF">SAMN05216251_11522</name>
</gene>
<keyword evidence="4" id="KW-1185">Reference proteome</keyword>
<evidence type="ECO:0000256" key="1">
    <source>
        <dbReference type="SAM" id="MobiDB-lite"/>
    </source>
</evidence>
<reference evidence="3 4" key="1">
    <citation type="submission" date="2016-10" db="EMBL/GenBank/DDBJ databases">
        <authorList>
            <person name="de Groot N.N."/>
        </authorList>
    </citation>
    <scope>NUCLEOTIDE SEQUENCE [LARGE SCALE GENOMIC DNA]</scope>
    <source>
        <strain evidence="3 4">CGMCC 4.3510</strain>
    </source>
</reference>
<evidence type="ECO:0000313" key="3">
    <source>
        <dbReference type="EMBL" id="SFF46366.1"/>
    </source>
</evidence>
<protein>
    <submittedName>
        <fullName evidence="3">Uncharacterized protein</fullName>
    </submittedName>
</protein>
<feature type="compositionally biased region" description="Basic residues" evidence="1">
    <location>
        <begin position="1"/>
        <end position="10"/>
    </location>
</feature>
<feature type="compositionally biased region" description="Basic and acidic residues" evidence="1">
    <location>
        <begin position="13"/>
        <end position="22"/>
    </location>
</feature>
<sequence length="155" mass="16594">MWWARRRTGAAHRTAEGRGSDVDEQRVTVLTVRVRQGAGDDAADAEDIERAARALRAELLETDVEDVRPAAAPAPRGAKPGDPTTWETLLVTLAASGGVLTTLITAVSAWLSRQHPDTTVELEIGGDRITLPDATAAERSRLIQLLADRHVDGAS</sequence>
<dbReference type="InterPro" id="IPR045428">
    <property type="entry name" value="EACC1"/>
</dbReference>
<dbReference type="Pfam" id="PF19953">
    <property type="entry name" value="EACC1"/>
    <property type="match status" value="1"/>
</dbReference>
<feature type="region of interest" description="Disordered" evidence="1">
    <location>
        <begin position="1"/>
        <end position="22"/>
    </location>
</feature>
<name>A0A1I2J092_9ACTN</name>
<dbReference type="AlphaFoldDB" id="A0A1I2J092"/>
<dbReference type="EMBL" id="FONG01000015">
    <property type="protein sequence ID" value="SFF46366.1"/>
    <property type="molecule type" value="Genomic_DNA"/>
</dbReference>
<feature type="transmembrane region" description="Helical" evidence="2">
    <location>
        <begin position="89"/>
        <end position="111"/>
    </location>
</feature>
<evidence type="ECO:0000313" key="4">
    <source>
        <dbReference type="Proteomes" id="UP000199323"/>
    </source>
</evidence>
<keyword evidence="2" id="KW-1133">Transmembrane helix</keyword>
<evidence type="ECO:0000256" key="2">
    <source>
        <dbReference type="SAM" id="Phobius"/>
    </source>
</evidence>
<keyword evidence="2" id="KW-0472">Membrane</keyword>
<accession>A0A1I2J092</accession>
<proteinExistence type="predicted"/>
<organism evidence="3 4">
    <name type="scientific">Actinacidiphila alni</name>
    <dbReference type="NCBI Taxonomy" id="380248"/>
    <lineage>
        <taxon>Bacteria</taxon>
        <taxon>Bacillati</taxon>
        <taxon>Actinomycetota</taxon>
        <taxon>Actinomycetes</taxon>
        <taxon>Kitasatosporales</taxon>
        <taxon>Streptomycetaceae</taxon>
        <taxon>Actinacidiphila</taxon>
    </lineage>
</organism>
<dbReference type="STRING" id="380248.SAMN05216251_11522"/>
<dbReference type="Proteomes" id="UP000199323">
    <property type="component" value="Unassembled WGS sequence"/>
</dbReference>
<keyword evidence="2" id="KW-0812">Transmembrane</keyword>